<sequence length="130" mass="14452">MADSRATDTTQAGPAMDEGRLIAMFGAIDAGDWAALATCFHPEIVYERPGYEPLLGRNRVLRFYREERLVKSGAHRLEGVVLQDDRGAVWGALEGVRTDGRPISLGFADIYHFEAGTIRKRRSHFHVPAV</sequence>
<proteinExistence type="predicted"/>
<organism evidence="2 3">
    <name type="scientific">Actinomadura adrarensis</name>
    <dbReference type="NCBI Taxonomy" id="1819600"/>
    <lineage>
        <taxon>Bacteria</taxon>
        <taxon>Bacillati</taxon>
        <taxon>Actinomycetota</taxon>
        <taxon>Actinomycetes</taxon>
        <taxon>Streptosporangiales</taxon>
        <taxon>Thermomonosporaceae</taxon>
        <taxon>Actinomadura</taxon>
    </lineage>
</organism>
<evidence type="ECO:0000313" key="3">
    <source>
        <dbReference type="Proteomes" id="UP001597083"/>
    </source>
</evidence>
<protein>
    <submittedName>
        <fullName evidence="2">Nuclear transport factor 2 family protein</fullName>
    </submittedName>
</protein>
<dbReference type="SUPFAM" id="SSF54427">
    <property type="entry name" value="NTF2-like"/>
    <property type="match status" value="1"/>
</dbReference>
<dbReference type="InterPro" id="IPR037401">
    <property type="entry name" value="SnoaL-like"/>
</dbReference>
<keyword evidence="3" id="KW-1185">Reference proteome</keyword>
<feature type="domain" description="SnoaL-like" evidence="1">
    <location>
        <begin position="23"/>
        <end position="119"/>
    </location>
</feature>
<accession>A0ABW3CMJ7</accession>
<dbReference type="Proteomes" id="UP001597083">
    <property type="component" value="Unassembled WGS sequence"/>
</dbReference>
<reference evidence="3" key="1">
    <citation type="journal article" date="2019" name="Int. J. Syst. Evol. Microbiol.">
        <title>The Global Catalogue of Microorganisms (GCM) 10K type strain sequencing project: providing services to taxonomists for standard genome sequencing and annotation.</title>
        <authorList>
            <consortium name="The Broad Institute Genomics Platform"/>
            <consortium name="The Broad Institute Genome Sequencing Center for Infectious Disease"/>
            <person name="Wu L."/>
            <person name="Ma J."/>
        </authorList>
    </citation>
    <scope>NUCLEOTIDE SEQUENCE [LARGE SCALE GENOMIC DNA]</scope>
    <source>
        <strain evidence="3">JCM 31696</strain>
    </source>
</reference>
<dbReference type="InterPro" id="IPR032710">
    <property type="entry name" value="NTF2-like_dom_sf"/>
</dbReference>
<gene>
    <name evidence="2" type="ORF">ACFQ07_21305</name>
</gene>
<evidence type="ECO:0000259" key="1">
    <source>
        <dbReference type="Pfam" id="PF12680"/>
    </source>
</evidence>
<name>A0ABW3CMJ7_9ACTN</name>
<dbReference type="EMBL" id="JBHTIR010003181">
    <property type="protein sequence ID" value="MFD0854791.1"/>
    <property type="molecule type" value="Genomic_DNA"/>
</dbReference>
<dbReference type="Pfam" id="PF12680">
    <property type="entry name" value="SnoaL_2"/>
    <property type="match status" value="1"/>
</dbReference>
<dbReference type="Gene3D" id="3.10.450.50">
    <property type="match status" value="1"/>
</dbReference>
<comment type="caution">
    <text evidence="2">The sequence shown here is derived from an EMBL/GenBank/DDBJ whole genome shotgun (WGS) entry which is preliminary data.</text>
</comment>
<evidence type="ECO:0000313" key="2">
    <source>
        <dbReference type="EMBL" id="MFD0854791.1"/>
    </source>
</evidence>